<evidence type="ECO:0000313" key="1">
    <source>
        <dbReference type="EMBL" id="GKV31351.1"/>
    </source>
</evidence>
<comment type="caution">
    <text evidence="1">The sequence shown here is derived from an EMBL/GenBank/DDBJ whole genome shotgun (WGS) entry which is preliminary data.</text>
</comment>
<sequence>MSNFCGFGELCRWSGCSHVSGVSWNISPSLALGNPCDGPVNIGPGAGGRNNGFASGSVNNFNGQANLA</sequence>
<reference evidence="1 2" key="1">
    <citation type="journal article" date="2021" name="Commun. Biol.">
        <title>The genome of Shorea leprosula (Dipterocarpaceae) highlights the ecological relevance of drought in aseasonal tropical rainforests.</title>
        <authorList>
            <person name="Ng K.K.S."/>
            <person name="Kobayashi M.J."/>
            <person name="Fawcett J.A."/>
            <person name="Hatakeyama M."/>
            <person name="Paape T."/>
            <person name="Ng C.H."/>
            <person name="Ang C.C."/>
            <person name="Tnah L.H."/>
            <person name="Lee C.T."/>
            <person name="Nishiyama T."/>
            <person name="Sese J."/>
            <person name="O'Brien M.J."/>
            <person name="Copetti D."/>
            <person name="Mohd Noor M.I."/>
            <person name="Ong R.C."/>
            <person name="Putra M."/>
            <person name="Sireger I.Z."/>
            <person name="Indrioko S."/>
            <person name="Kosugi Y."/>
            <person name="Izuno A."/>
            <person name="Isagi Y."/>
            <person name="Lee S.L."/>
            <person name="Shimizu K.K."/>
        </authorList>
    </citation>
    <scope>NUCLEOTIDE SEQUENCE [LARGE SCALE GENOMIC DNA]</scope>
    <source>
        <strain evidence="1">214</strain>
    </source>
</reference>
<keyword evidence="2" id="KW-1185">Reference proteome</keyword>
<accession>A0AAV5L272</accession>
<organism evidence="1 2">
    <name type="scientific">Rubroshorea leprosula</name>
    <dbReference type="NCBI Taxonomy" id="152421"/>
    <lineage>
        <taxon>Eukaryota</taxon>
        <taxon>Viridiplantae</taxon>
        <taxon>Streptophyta</taxon>
        <taxon>Embryophyta</taxon>
        <taxon>Tracheophyta</taxon>
        <taxon>Spermatophyta</taxon>
        <taxon>Magnoliopsida</taxon>
        <taxon>eudicotyledons</taxon>
        <taxon>Gunneridae</taxon>
        <taxon>Pentapetalae</taxon>
        <taxon>rosids</taxon>
        <taxon>malvids</taxon>
        <taxon>Malvales</taxon>
        <taxon>Dipterocarpaceae</taxon>
        <taxon>Rubroshorea</taxon>
    </lineage>
</organism>
<gene>
    <name evidence="1" type="ORF">SLEP1_g40047</name>
</gene>
<dbReference type="AlphaFoldDB" id="A0AAV5L272"/>
<dbReference type="EMBL" id="BPVZ01000091">
    <property type="protein sequence ID" value="GKV31351.1"/>
    <property type="molecule type" value="Genomic_DNA"/>
</dbReference>
<protein>
    <submittedName>
        <fullName evidence="1">Uncharacterized protein</fullName>
    </submittedName>
</protein>
<evidence type="ECO:0000313" key="2">
    <source>
        <dbReference type="Proteomes" id="UP001054252"/>
    </source>
</evidence>
<name>A0AAV5L272_9ROSI</name>
<dbReference type="Proteomes" id="UP001054252">
    <property type="component" value="Unassembled WGS sequence"/>
</dbReference>
<proteinExistence type="predicted"/>